<reference evidence="1" key="1">
    <citation type="submission" date="2023-06" db="EMBL/GenBank/DDBJ databases">
        <title>Genome-scale phylogeny and comparative genomics of the fungal order Sordariales.</title>
        <authorList>
            <consortium name="Lawrence Berkeley National Laboratory"/>
            <person name="Hensen N."/>
            <person name="Bonometti L."/>
            <person name="Westerberg I."/>
            <person name="Brannstrom I.O."/>
            <person name="Guillou S."/>
            <person name="Cros-Aarteil S."/>
            <person name="Calhoun S."/>
            <person name="Haridas S."/>
            <person name="Kuo A."/>
            <person name="Mondo S."/>
            <person name="Pangilinan J."/>
            <person name="Riley R."/>
            <person name="LaButti K."/>
            <person name="Andreopoulos B."/>
            <person name="Lipzen A."/>
            <person name="Chen C."/>
            <person name="Yanf M."/>
            <person name="Daum C."/>
            <person name="Ng V."/>
            <person name="Clum A."/>
            <person name="Steindorff A."/>
            <person name="Ohm R."/>
            <person name="Martin F."/>
            <person name="Silar P."/>
            <person name="Natvig D."/>
            <person name="Lalanne C."/>
            <person name="Gautier V."/>
            <person name="Ament-velasquez S.L."/>
            <person name="Kruys A."/>
            <person name="Hutchinson M.I."/>
            <person name="Powell A.J."/>
            <person name="Barry K."/>
            <person name="Miller A.N."/>
            <person name="Grigoriev I.V."/>
            <person name="Debuchy R."/>
            <person name="Gladieux P."/>
            <person name="Thoren M.H."/>
            <person name="Johannesson H."/>
        </authorList>
    </citation>
    <scope>NUCLEOTIDE SEQUENCE</scope>
    <source>
        <strain evidence="1">SMH3187-1</strain>
    </source>
</reference>
<organism evidence="1 2">
    <name type="scientific">Schizothecium vesticola</name>
    <dbReference type="NCBI Taxonomy" id="314040"/>
    <lineage>
        <taxon>Eukaryota</taxon>
        <taxon>Fungi</taxon>
        <taxon>Dikarya</taxon>
        <taxon>Ascomycota</taxon>
        <taxon>Pezizomycotina</taxon>
        <taxon>Sordariomycetes</taxon>
        <taxon>Sordariomycetidae</taxon>
        <taxon>Sordariales</taxon>
        <taxon>Schizotheciaceae</taxon>
        <taxon>Schizothecium</taxon>
    </lineage>
</organism>
<evidence type="ECO:0000313" key="2">
    <source>
        <dbReference type="Proteomes" id="UP001172155"/>
    </source>
</evidence>
<sequence>MSTPNITYIQPPAVRPGARYQESLWYRLKAYAEGCLIATPVMHGKPAPYAVCPICLDTELCIAGKRLRDQAAVWRPLVCPVCRYGLDYKQCPWAPGVNPDWVEWATSGGSERPKCAWKAIKLPDHRHMFPWPELVVLQRTIQEEGFEEPTKCPDCEGDEHFVWIDEEVEEGDDEPDLVENDNDAVIDDALEGMDVALMGITDGKYFLN</sequence>
<name>A0AA40EWQ2_9PEZI</name>
<comment type="caution">
    <text evidence="1">The sequence shown here is derived from an EMBL/GenBank/DDBJ whole genome shotgun (WGS) entry which is preliminary data.</text>
</comment>
<keyword evidence="2" id="KW-1185">Reference proteome</keyword>
<evidence type="ECO:0000313" key="1">
    <source>
        <dbReference type="EMBL" id="KAK0746959.1"/>
    </source>
</evidence>
<dbReference type="AlphaFoldDB" id="A0AA40EWQ2"/>
<dbReference type="Proteomes" id="UP001172155">
    <property type="component" value="Unassembled WGS sequence"/>
</dbReference>
<accession>A0AA40EWQ2</accession>
<proteinExistence type="predicted"/>
<dbReference type="EMBL" id="JAUKUD010000004">
    <property type="protein sequence ID" value="KAK0746959.1"/>
    <property type="molecule type" value="Genomic_DNA"/>
</dbReference>
<protein>
    <submittedName>
        <fullName evidence="1">Uncharacterized protein</fullName>
    </submittedName>
</protein>
<gene>
    <name evidence="1" type="ORF">B0T18DRAFT_391311</name>
</gene>